<gene>
    <name evidence="3" type="ORF">AWC38_SpisGene24976</name>
</gene>
<feature type="compositionally biased region" description="Basic and acidic residues" evidence="2">
    <location>
        <begin position="324"/>
        <end position="334"/>
    </location>
</feature>
<feature type="region of interest" description="Disordered" evidence="2">
    <location>
        <begin position="322"/>
        <end position="365"/>
    </location>
</feature>
<feature type="region of interest" description="Disordered" evidence="2">
    <location>
        <begin position="377"/>
        <end position="404"/>
    </location>
</feature>
<dbReference type="EMBL" id="LSMT01002748">
    <property type="protein sequence ID" value="PFX11346.1"/>
    <property type="molecule type" value="Genomic_DNA"/>
</dbReference>
<keyword evidence="4" id="KW-1185">Reference proteome</keyword>
<evidence type="ECO:0000256" key="2">
    <source>
        <dbReference type="SAM" id="MobiDB-lite"/>
    </source>
</evidence>
<feature type="coiled-coil region" evidence="1">
    <location>
        <begin position="168"/>
        <end position="303"/>
    </location>
</feature>
<keyword evidence="1" id="KW-0175">Coiled coil</keyword>
<dbReference type="Proteomes" id="UP000225706">
    <property type="component" value="Unassembled WGS sequence"/>
</dbReference>
<evidence type="ECO:0000313" key="3">
    <source>
        <dbReference type="EMBL" id="PFX11346.1"/>
    </source>
</evidence>
<organism evidence="3 4">
    <name type="scientific">Stylophora pistillata</name>
    <name type="common">Smooth cauliflower coral</name>
    <dbReference type="NCBI Taxonomy" id="50429"/>
    <lineage>
        <taxon>Eukaryota</taxon>
        <taxon>Metazoa</taxon>
        <taxon>Cnidaria</taxon>
        <taxon>Anthozoa</taxon>
        <taxon>Hexacorallia</taxon>
        <taxon>Scleractinia</taxon>
        <taxon>Astrocoeniina</taxon>
        <taxon>Pocilloporidae</taxon>
        <taxon>Stylophora</taxon>
    </lineage>
</organism>
<feature type="compositionally biased region" description="Basic and acidic residues" evidence="2">
    <location>
        <begin position="346"/>
        <end position="362"/>
    </location>
</feature>
<protein>
    <submittedName>
        <fullName evidence="3">Uncharacterized protein</fullName>
    </submittedName>
</protein>
<evidence type="ECO:0000313" key="4">
    <source>
        <dbReference type="Proteomes" id="UP000225706"/>
    </source>
</evidence>
<name>A0A2B4R2F9_STYPI</name>
<comment type="caution">
    <text evidence="3">The sequence shown here is derived from an EMBL/GenBank/DDBJ whole genome shotgun (WGS) entry which is preliminary data.</text>
</comment>
<proteinExistence type="predicted"/>
<reference evidence="4" key="1">
    <citation type="journal article" date="2017" name="bioRxiv">
        <title>Comparative analysis of the genomes of Stylophora pistillata and Acropora digitifera provides evidence for extensive differences between species of corals.</title>
        <authorList>
            <person name="Voolstra C.R."/>
            <person name="Li Y."/>
            <person name="Liew Y.J."/>
            <person name="Baumgarten S."/>
            <person name="Zoccola D."/>
            <person name="Flot J.-F."/>
            <person name="Tambutte S."/>
            <person name="Allemand D."/>
            <person name="Aranda M."/>
        </authorList>
    </citation>
    <scope>NUCLEOTIDE SEQUENCE [LARGE SCALE GENOMIC DNA]</scope>
</reference>
<evidence type="ECO:0000256" key="1">
    <source>
        <dbReference type="SAM" id="Coils"/>
    </source>
</evidence>
<dbReference type="AlphaFoldDB" id="A0A2B4R2F9"/>
<sequence length="404" mass="45300">MGHIGGVMGHIGEQYNNILSSIDSPFKKQEERLQKLVKTDYGSAQHVEAFENSFLESLDLTEYFSYPDGSNGTVPDSIIECKEDIQDIAKELAEEIAPLYEAEIVLQEELEAQEVISEHSASPPSSEISSTHQESVLIKPSAFGGLIDIPEAQSEELGSSEANNQMSMAEMMARIQELEEANRAKDATIVKKDEQMQEMVTREEAEKMIAQKDADTISELKANRETINQLQKENAEQDRIIDSKDQKLDTAYMQVEMQKQMLDMKDQQIDGLVRDKDHLEIDKSELKVEVKELKEKLSKGNNDIDNKSYIKGLSEFDAMSDLSDLGKSKSDKGSVGKSSNSSVLRKKLETVEDENKPLKDMLAENFTNNELNSKLVPMIGENSNSNSDNEEKLDSIDFNDIDLT</sequence>
<accession>A0A2B4R2F9</accession>